<evidence type="ECO:0000313" key="6">
    <source>
        <dbReference type="Proteomes" id="UP001176940"/>
    </source>
</evidence>
<evidence type="ECO:0000259" key="4">
    <source>
        <dbReference type="PROSITE" id="PS52003"/>
    </source>
</evidence>
<keyword evidence="2" id="KW-0010">Activator</keyword>
<dbReference type="PANTHER" id="PTHR15363">
    <property type="entry name" value="POU DOMAIN CLASS 2-ASSOCIATING FACTOR 1"/>
    <property type="match status" value="1"/>
</dbReference>
<accession>A0ABN9LYT1</accession>
<sequence length="257" mass="28549">GTSDQHLLHQNRPYLGVRVKEPVKELLKRKRGKLAGTNSITPMVPASYQNLPTYTSVVSNTTELPYVDLDAATSLLPIQDEGTFYTGWISQPSSFQPITQWTACPEYISHETISCPYTGDMYVQPMCQGYTVVGPPSVLTYTSQPLLTNFTTRNPAPCVATQLEHAEQQAPWTYFPWPQTIPTLPAAAAHSIPYQATPTTIQSQHFVPVPAPVQDPAPEELDESRRDVNTLPMENLLQGAEENDSYVLHHTLSIEDL</sequence>
<reference evidence="5" key="1">
    <citation type="submission" date="2023-07" db="EMBL/GenBank/DDBJ databases">
        <authorList>
            <person name="Stuckert A."/>
        </authorList>
    </citation>
    <scope>NUCLEOTIDE SEQUENCE</scope>
</reference>
<protein>
    <recommendedName>
        <fullName evidence="4">OCA domain-containing protein</fullName>
    </recommendedName>
</protein>
<proteinExistence type="predicted"/>
<dbReference type="PROSITE" id="PS52003">
    <property type="entry name" value="OCA"/>
    <property type="match status" value="1"/>
</dbReference>
<keyword evidence="3" id="KW-0804">Transcription</keyword>
<name>A0ABN9LYT1_9NEOB</name>
<dbReference type="Proteomes" id="UP001176940">
    <property type="component" value="Unassembled WGS sequence"/>
</dbReference>
<dbReference type="InterPro" id="IPR047571">
    <property type="entry name" value="OCA"/>
</dbReference>
<keyword evidence="6" id="KW-1185">Reference proteome</keyword>
<dbReference type="EMBL" id="CAUEEQ010038522">
    <property type="protein sequence ID" value="CAJ0954426.1"/>
    <property type="molecule type" value="Genomic_DNA"/>
</dbReference>
<evidence type="ECO:0000313" key="5">
    <source>
        <dbReference type="EMBL" id="CAJ0954426.1"/>
    </source>
</evidence>
<evidence type="ECO:0000256" key="2">
    <source>
        <dbReference type="ARBA" id="ARBA00023159"/>
    </source>
</evidence>
<evidence type="ECO:0000256" key="1">
    <source>
        <dbReference type="ARBA" id="ARBA00023015"/>
    </source>
</evidence>
<organism evidence="5 6">
    <name type="scientific">Ranitomeya imitator</name>
    <name type="common">mimic poison frog</name>
    <dbReference type="NCBI Taxonomy" id="111125"/>
    <lineage>
        <taxon>Eukaryota</taxon>
        <taxon>Metazoa</taxon>
        <taxon>Chordata</taxon>
        <taxon>Craniata</taxon>
        <taxon>Vertebrata</taxon>
        <taxon>Euteleostomi</taxon>
        <taxon>Amphibia</taxon>
        <taxon>Batrachia</taxon>
        <taxon>Anura</taxon>
        <taxon>Neobatrachia</taxon>
        <taxon>Hyloidea</taxon>
        <taxon>Dendrobatidae</taxon>
        <taxon>Dendrobatinae</taxon>
        <taxon>Ranitomeya</taxon>
    </lineage>
</organism>
<evidence type="ECO:0000256" key="3">
    <source>
        <dbReference type="ARBA" id="ARBA00023163"/>
    </source>
</evidence>
<feature type="domain" description="OCA" evidence="4">
    <location>
        <begin position="11"/>
        <end position="33"/>
    </location>
</feature>
<dbReference type="Pfam" id="PF09310">
    <property type="entry name" value="PD-C2-AF1"/>
    <property type="match status" value="1"/>
</dbReference>
<dbReference type="PANTHER" id="PTHR15363:SF3">
    <property type="entry name" value="POU DOMAIN CLASS 2-ASSOCIATING FACTOR 1"/>
    <property type="match status" value="1"/>
</dbReference>
<comment type="caution">
    <text evidence="5">The sequence shown here is derived from an EMBL/GenBank/DDBJ whole genome shotgun (WGS) entry which is preliminary data.</text>
</comment>
<gene>
    <name evidence="5" type="ORF">RIMI_LOCUS14731936</name>
</gene>
<feature type="non-terminal residue" evidence="5">
    <location>
        <position position="1"/>
    </location>
</feature>
<keyword evidence="1" id="KW-0805">Transcription regulation</keyword>
<dbReference type="InterPro" id="IPR015389">
    <property type="entry name" value="PD-C2-AF1"/>
</dbReference>